<proteinExistence type="predicted"/>
<keyword evidence="1" id="KW-0472">Membrane</keyword>
<reference evidence="4" key="1">
    <citation type="journal article" date="2019" name="Int. J. Syst. Evol. Microbiol.">
        <title>The Global Catalogue of Microorganisms (GCM) 10K type strain sequencing project: providing services to taxonomists for standard genome sequencing and annotation.</title>
        <authorList>
            <consortium name="The Broad Institute Genomics Platform"/>
            <consortium name="The Broad Institute Genome Sequencing Center for Infectious Disease"/>
            <person name="Wu L."/>
            <person name="Ma J."/>
        </authorList>
    </citation>
    <scope>NUCLEOTIDE SEQUENCE [LARGE SCALE GENOMIC DNA]</scope>
    <source>
        <strain evidence="4">KCTC 42953</strain>
    </source>
</reference>
<protein>
    <submittedName>
        <fullName evidence="3">DUF6868 family protein</fullName>
    </submittedName>
</protein>
<name>A0ABV7JDU4_9GAMM</name>
<gene>
    <name evidence="3" type="ORF">ACFODZ_13495</name>
</gene>
<organism evidence="3 4">
    <name type="scientific">Marinicella sediminis</name>
    <dbReference type="NCBI Taxonomy" id="1792834"/>
    <lineage>
        <taxon>Bacteria</taxon>
        <taxon>Pseudomonadati</taxon>
        <taxon>Pseudomonadota</taxon>
        <taxon>Gammaproteobacteria</taxon>
        <taxon>Lysobacterales</taxon>
        <taxon>Marinicellaceae</taxon>
        <taxon>Marinicella</taxon>
    </lineage>
</organism>
<sequence length="83" mass="9697">MTADTIATIQTFLGWNLVIHFGLLLITLAFLTLGRHWVVRLHQQFFALSKDQLLRTYFNFIAAYKILILIFVAVPYLVIRFLL</sequence>
<accession>A0ABV7JDU4</accession>
<comment type="caution">
    <text evidence="3">The sequence shown here is derived from an EMBL/GenBank/DDBJ whole genome shotgun (WGS) entry which is preliminary data.</text>
</comment>
<feature type="domain" description="DUF6868" evidence="2">
    <location>
        <begin position="5"/>
        <end position="82"/>
    </location>
</feature>
<evidence type="ECO:0000313" key="4">
    <source>
        <dbReference type="Proteomes" id="UP001595533"/>
    </source>
</evidence>
<evidence type="ECO:0000313" key="3">
    <source>
        <dbReference type="EMBL" id="MFC3195262.1"/>
    </source>
</evidence>
<keyword evidence="4" id="KW-1185">Reference proteome</keyword>
<dbReference type="EMBL" id="JBHRTS010000007">
    <property type="protein sequence ID" value="MFC3195262.1"/>
    <property type="molecule type" value="Genomic_DNA"/>
</dbReference>
<evidence type="ECO:0000259" key="2">
    <source>
        <dbReference type="Pfam" id="PF21742"/>
    </source>
</evidence>
<dbReference type="Pfam" id="PF21742">
    <property type="entry name" value="DUF6868"/>
    <property type="match status" value="1"/>
</dbReference>
<feature type="transmembrane region" description="Helical" evidence="1">
    <location>
        <begin position="12"/>
        <end position="37"/>
    </location>
</feature>
<keyword evidence="1" id="KW-0812">Transmembrane</keyword>
<feature type="transmembrane region" description="Helical" evidence="1">
    <location>
        <begin position="57"/>
        <end position="79"/>
    </location>
</feature>
<dbReference type="Proteomes" id="UP001595533">
    <property type="component" value="Unassembled WGS sequence"/>
</dbReference>
<evidence type="ECO:0000256" key="1">
    <source>
        <dbReference type="SAM" id="Phobius"/>
    </source>
</evidence>
<keyword evidence="1" id="KW-1133">Transmembrane helix</keyword>
<dbReference type="RefSeq" id="WP_157892842.1">
    <property type="nucleotide sequence ID" value="NZ_JBHRTS010000007.1"/>
</dbReference>
<dbReference type="InterPro" id="IPR049220">
    <property type="entry name" value="DUF6868"/>
</dbReference>